<proteinExistence type="predicted"/>
<organism evidence="1 2">
    <name type="scientific">Streptomyces antimycoticus</name>
    <dbReference type="NCBI Taxonomy" id="68175"/>
    <lineage>
        <taxon>Bacteria</taxon>
        <taxon>Bacillati</taxon>
        <taxon>Actinomycetota</taxon>
        <taxon>Actinomycetes</taxon>
        <taxon>Kitasatosporales</taxon>
        <taxon>Streptomycetaceae</taxon>
        <taxon>Streptomyces</taxon>
        <taxon>Streptomyces violaceusniger group</taxon>
    </lineage>
</organism>
<dbReference type="AlphaFoldDB" id="A0A4D4KQQ9"/>
<evidence type="ECO:0000313" key="2">
    <source>
        <dbReference type="Proteomes" id="UP000299290"/>
    </source>
</evidence>
<dbReference type="RefSeq" id="WP_137970588.1">
    <property type="nucleotide sequence ID" value="NZ_BJHV01000003.1"/>
</dbReference>
<protein>
    <submittedName>
        <fullName evidence="1">Uncharacterized protein</fullName>
    </submittedName>
</protein>
<keyword evidence="2" id="KW-1185">Reference proteome</keyword>
<evidence type="ECO:0000313" key="1">
    <source>
        <dbReference type="EMBL" id="GDY49246.1"/>
    </source>
</evidence>
<name>A0A4D4KQQ9_9ACTN</name>
<dbReference type="Proteomes" id="UP000299290">
    <property type="component" value="Unassembled WGS sequence"/>
</dbReference>
<accession>A0A4D4KQQ9</accession>
<reference evidence="1 2" key="1">
    <citation type="journal article" date="2020" name="Int. J. Syst. Evol. Microbiol.">
        <title>Reclassification of Streptomyces castelarensis and Streptomyces sporoclivatus as later heterotypic synonyms of Streptomyces antimycoticus.</title>
        <authorList>
            <person name="Komaki H."/>
            <person name="Tamura T."/>
        </authorList>
    </citation>
    <scope>NUCLEOTIDE SEQUENCE [LARGE SCALE GENOMIC DNA]</scope>
    <source>
        <strain evidence="1 2">NBRC 12839</strain>
    </source>
</reference>
<dbReference type="EMBL" id="BJHV01000003">
    <property type="protein sequence ID" value="GDY49246.1"/>
    <property type="molecule type" value="Genomic_DNA"/>
</dbReference>
<gene>
    <name evidence="1" type="ORF">SANT12839_101280</name>
</gene>
<sequence length="236" mass="25998">MEIEALSALVASGAAVLGVPAALVVGMRQARAARQAAELAAGSAREQWRSSTRREAAVTFVLEIDRALEEARKLSASYDVLDLDESKQVQRALWRAMAVVRIEGPKSLSDVAADAYKLVNGALGRHLVHHVQARPQFLIRAAANEGSEVADKVRKRLALPTGRDSLLQHPMWAELAASGILPTRELHRLENHLRHSGTWPDREAHSTFHETYEQARGKIDAFIDAVYAHFDQEPAH</sequence>
<comment type="caution">
    <text evidence="1">The sequence shown here is derived from an EMBL/GenBank/DDBJ whole genome shotgun (WGS) entry which is preliminary data.</text>
</comment>